<evidence type="ECO:0000259" key="9">
    <source>
        <dbReference type="PROSITE" id="PS50928"/>
    </source>
</evidence>
<feature type="transmembrane region" description="Helical" evidence="8">
    <location>
        <begin position="26"/>
        <end position="51"/>
    </location>
</feature>
<dbReference type="InterPro" id="IPR000515">
    <property type="entry name" value="MetI-like"/>
</dbReference>
<dbReference type="EMBL" id="QBMC01000093">
    <property type="protein sequence ID" value="PZO15376.1"/>
    <property type="molecule type" value="Genomic_DNA"/>
</dbReference>
<dbReference type="Proteomes" id="UP000249354">
    <property type="component" value="Unassembled WGS sequence"/>
</dbReference>
<organism evidence="10 11">
    <name type="scientific">Leptolyngbya foveolarum</name>
    <dbReference type="NCBI Taxonomy" id="47253"/>
    <lineage>
        <taxon>Bacteria</taxon>
        <taxon>Bacillati</taxon>
        <taxon>Cyanobacteriota</taxon>
        <taxon>Cyanophyceae</taxon>
        <taxon>Leptolyngbyales</taxon>
        <taxon>Leptolyngbyaceae</taxon>
        <taxon>Leptolyngbya group</taxon>
        <taxon>Leptolyngbya</taxon>
    </lineage>
</organism>
<dbReference type="InterPro" id="IPR035906">
    <property type="entry name" value="MetI-like_sf"/>
</dbReference>
<dbReference type="Gene3D" id="1.10.3720.10">
    <property type="entry name" value="MetI-like"/>
    <property type="match status" value="1"/>
</dbReference>
<evidence type="ECO:0000256" key="1">
    <source>
        <dbReference type="ARBA" id="ARBA00004429"/>
    </source>
</evidence>
<name>A0A2W4U287_9CYAN</name>
<accession>A0A2W4U287</accession>
<evidence type="ECO:0000256" key="3">
    <source>
        <dbReference type="ARBA" id="ARBA00022475"/>
    </source>
</evidence>
<comment type="caution">
    <text evidence="10">The sequence shown here is derived from an EMBL/GenBank/DDBJ whole genome shotgun (WGS) entry which is preliminary data.</text>
</comment>
<keyword evidence="7 8" id="KW-0472">Membrane</keyword>
<dbReference type="PROSITE" id="PS50928">
    <property type="entry name" value="ABC_TM1"/>
    <property type="match status" value="1"/>
</dbReference>
<keyword evidence="4" id="KW-0997">Cell inner membrane</keyword>
<evidence type="ECO:0000256" key="5">
    <source>
        <dbReference type="ARBA" id="ARBA00022692"/>
    </source>
</evidence>
<feature type="transmembrane region" description="Helical" evidence="8">
    <location>
        <begin position="113"/>
        <end position="135"/>
    </location>
</feature>
<dbReference type="PANTHER" id="PTHR43357:SF4">
    <property type="entry name" value="INNER MEMBRANE ABC TRANSPORTER PERMEASE PROTEIN YDCV"/>
    <property type="match status" value="1"/>
</dbReference>
<feature type="domain" description="ABC transmembrane type-1" evidence="9">
    <location>
        <begin position="76"/>
        <end position="263"/>
    </location>
</feature>
<dbReference type="GO" id="GO:0055085">
    <property type="term" value="P:transmembrane transport"/>
    <property type="evidence" value="ECO:0007669"/>
    <property type="project" value="InterPro"/>
</dbReference>
<gene>
    <name evidence="10" type="ORF">DCF25_13665</name>
</gene>
<dbReference type="AlphaFoldDB" id="A0A2W4U287"/>
<evidence type="ECO:0000256" key="2">
    <source>
        <dbReference type="ARBA" id="ARBA00022448"/>
    </source>
</evidence>
<evidence type="ECO:0000256" key="6">
    <source>
        <dbReference type="ARBA" id="ARBA00022989"/>
    </source>
</evidence>
<proteinExistence type="predicted"/>
<dbReference type="CDD" id="cd06261">
    <property type="entry name" value="TM_PBP2"/>
    <property type="match status" value="1"/>
</dbReference>
<dbReference type="GO" id="GO:0005886">
    <property type="term" value="C:plasma membrane"/>
    <property type="evidence" value="ECO:0007669"/>
    <property type="project" value="UniProtKB-SubCell"/>
</dbReference>
<protein>
    <submittedName>
        <fullName evidence="10">ABC transporter permease</fullName>
    </submittedName>
</protein>
<reference evidence="10 11" key="2">
    <citation type="submission" date="2018-06" db="EMBL/GenBank/DDBJ databases">
        <title>Metagenomic assembly of (sub)arctic Cyanobacteria and their associated microbiome from non-axenic cultures.</title>
        <authorList>
            <person name="Baurain D."/>
        </authorList>
    </citation>
    <scope>NUCLEOTIDE SEQUENCE [LARGE SCALE GENOMIC DNA]</scope>
    <source>
        <strain evidence="10">ULC129bin1</strain>
    </source>
</reference>
<reference evidence="11" key="1">
    <citation type="submission" date="2018-04" db="EMBL/GenBank/DDBJ databases">
        <authorList>
            <person name="Cornet L."/>
        </authorList>
    </citation>
    <scope>NUCLEOTIDE SEQUENCE [LARGE SCALE GENOMIC DNA]</scope>
</reference>
<comment type="subcellular location">
    <subcellularLocation>
        <location evidence="1">Cell inner membrane</location>
        <topology evidence="1">Multi-pass membrane protein</topology>
    </subcellularLocation>
</comment>
<feature type="transmembrane region" description="Helical" evidence="8">
    <location>
        <begin position="199"/>
        <end position="222"/>
    </location>
</feature>
<dbReference type="SUPFAM" id="SSF161098">
    <property type="entry name" value="MetI-like"/>
    <property type="match status" value="1"/>
</dbReference>
<keyword evidence="2" id="KW-0813">Transport</keyword>
<sequence>MLKVSNSSNAQKVPNQRDPIQQVGQVFALASAFVCLAPILLLLAVATTSVWQQGWWSGGFTLKWLQGGWETLRPYLGFSLKLALQVVLIDIFVGFPVAWVLSRCEFKGRQILLSLTMLPIAIPGIAIALALILAYPTWKSSGWLLVGGHILYTLPFLIGALVPALSRPQLTELESVAATLGASRLRQILFVTLPQVRGALLAATIMVITLSMGEFNISFFLFTPLDKTLPVELYASYITGRLEVAAANTVWFLIFVIPASIGIESLGGASVGQA</sequence>
<keyword evidence="3" id="KW-1003">Cell membrane</keyword>
<evidence type="ECO:0000313" key="10">
    <source>
        <dbReference type="EMBL" id="PZO15376.1"/>
    </source>
</evidence>
<feature type="transmembrane region" description="Helical" evidence="8">
    <location>
        <begin position="82"/>
        <end position="101"/>
    </location>
</feature>
<evidence type="ECO:0000256" key="7">
    <source>
        <dbReference type="ARBA" id="ARBA00023136"/>
    </source>
</evidence>
<feature type="transmembrane region" description="Helical" evidence="8">
    <location>
        <begin position="141"/>
        <end position="165"/>
    </location>
</feature>
<keyword evidence="5 8" id="KW-0812">Transmembrane</keyword>
<keyword evidence="6 8" id="KW-1133">Transmembrane helix</keyword>
<evidence type="ECO:0000256" key="8">
    <source>
        <dbReference type="SAM" id="Phobius"/>
    </source>
</evidence>
<evidence type="ECO:0000313" key="11">
    <source>
        <dbReference type="Proteomes" id="UP000249354"/>
    </source>
</evidence>
<evidence type="ECO:0000256" key="4">
    <source>
        <dbReference type="ARBA" id="ARBA00022519"/>
    </source>
</evidence>
<dbReference type="PANTHER" id="PTHR43357">
    <property type="entry name" value="INNER MEMBRANE ABC TRANSPORTER PERMEASE PROTEIN YDCV"/>
    <property type="match status" value="1"/>
</dbReference>